<keyword evidence="2" id="KW-1185">Reference proteome</keyword>
<accession>A0ABN9HYG7</accession>
<reference evidence="1 2" key="1">
    <citation type="submission" date="2023-07" db="EMBL/GenBank/DDBJ databases">
        <authorList>
            <person name="Peeters C."/>
        </authorList>
    </citation>
    <scope>NUCLEOTIDE SEQUENCE [LARGE SCALE GENOMIC DNA]</scope>
    <source>
        <strain evidence="1 2">R-38712</strain>
    </source>
</reference>
<evidence type="ECO:0000313" key="1">
    <source>
        <dbReference type="EMBL" id="CAJ0723448.1"/>
    </source>
</evidence>
<dbReference type="Proteomes" id="UP001189303">
    <property type="component" value="Unassembled WGS sequence"/>
</dbReference>
<organism evidence="1 2">
    <name type="scientific">Ralstonia pickettii</name>
    <name type="common">Burkholderia pickettii</name>
    <dbReference type="NCBI Taxonomy" id="329"/>
    <lineage>
        <taxon>Bacteria</taxon>
        <taxon>Pseudomonadati</taxon>
        <taxon>Pseudomonadota</taxon>
        <taxon>Betaproteobacteria</taxon>
        <taxon>Burkholderiales</taxon>
        <taxon>Burkholderiaceae</taxon>
        <taxon>Ralstonia</taxon>
    </lineage>
</organism>
<gene>
    <name evidence="1" type="ORF">R38712_01996</name>
</gene>
<comment type="caution">
    <text evidence="1">The sequence shown here is derived from an EMBL/GenBank/DDBJ whole genome shotgun (WGS) entry which is preliminary data.</text>
</comment>
<proteinExistence type="predicted"/>
<dbReference type="EMBL" id="CATWFT010000004">
    <property type="protein sequence ID" value="CAJ0723448.1"/>
    <property type="molecule type" value="Genomic_DNA"/>
</dbReference>
<name>A0ABN9HYG7_RALPI</name>
<evidence type="ECO:0000313" key="2">
    <source>
        <dbReference type="Proteomes" id="UP001189303"/>
    </source>
</evidence>
<protein>
    <submittedName>
        <fullName evidence="1">Uncharacterized protein</fullName>
    </submittedName>
</protein>
<sequence>MKAIDSRWDDHRGEDLRWMEFRFTKRSPAAKTMLP</sequence>